<evidence type="ECO:0000256" key="1">
    <source>
        <dbReference type="ARBA" id="ARBA00015132"/>
    </source>
</evidence>
<evidence type="ECO:0000313" key="4">
    <source>
        <dbReference type="Proteomes" id="UP000626026"/>
    </source>
</evidence>
<dbReference type="EMBL" id="JACTVA010000079">
    <property type="protein sequence ID" value="MBC9209882.1"/>
    <property type="molecule type" value="Genomic_DNA"/>
</dbReference>
<dbReference type="InterPro" id="IPR001732">
    <property type="entry name" value="UDP-Glc/GDP-Man_DH_N"/>
</dbReference>
<sequence>MRIAMIGAGYVGLVSGACFAEFGVDVCIVDTDPAKIEALREGRIPIYEPGL</sequence>
<keyword evidence="4" id="KW-1185">Reference proteome</keyword>
<dbReference type="PANTHER" id="PTHR43750">
    <property type="entry name" value="UDP-GLUCOSE 6-DEHYDROGENASE TUAD"/>
    <property type="match status" value="1"/>
</dbReference>
<feature type="domain" description="UDP-glucose/GDP-mannose dehydrogenase N-terminal" evidence="2">
    <location>
        <begin position="1"/>
        <end position="51"/>
    </location>
</feature>
<feature type="non-terminal residue" evidence="3">
    <location>
        <position position="51"/>
    </location>
</feature>
<dbReference type="InterPro" id="IPR036291">
    <property type="entry name" value="NAD(P)-bd_dom_sf"/>
</dbReference>
<evidence type="ECO:0000313" key="3">
    <source>
        <dbReference type="EMBL" id="MBC9209882.1"/>
    </source>
</evidence>
<dbReference type="Pfam" id="PF03721">
    <property type="entry name" value="UDPG_MGDP_dh_N"/>
    <property type="match status" value="1"/>
</dbReference>
<comment type="caution">
    <text evidence="3">The sequence shown here is derived from an EMBL/GenBank/DDBJ whole genome shotgun (WGS) entry which is preliminary data.</text>
</comment>
<dbReference type="SUPFAM" id="SSF51735">
    <property type="entry name" value="NAD(P)-binding Rossmann-fold domains"/>
    <property type="match status" value="1"/>
</dbReference>
<reference evidence="3 4" key="1">
    <citation type="journal article" date="2013" name="Int. J. Syst. Evol. Microbiol.">
        <title>Roseomonas aerophila sp. nov., isolated from air.</title>
        <authorList>
            <person name="Kim S.J."/>
            <person name="Weon H.Y."/>
            <person name="Ahn J.H."/>
            <person name="Hong S.B."/>
            <person name="Seok S.J."/>
            <person name="Whang K.S."/>
            <person name="Kwon S.W."/>
        </authorList>
    </citation>
    <scope>NUCLEOTIDE SEQUENCE [LARGE SCALE GENOMIC DNA]</scope>
    <source>
        <strain evidence="3 4">NBRC 108923</strain>
    </source>
</reference>
<organism evidence="3 4">
    <name type="scientific">Teichococcus aerophilus</name>
    <dbReference type="NCBI Taxonomy" id="1224513"/>
    <lineage>
        <taxon>Bacteria</taxon>
        <taxon>Pseudomonadati</taxon>
        <taxon>Pseudomonadota</taxon>
        <taxon>Alphaproteobacteria</taxon>
        <taxon>Acetobacterales</taxon>
        <taxon>Roseomonadaceae</taxon>
        <taxon>Roseomonas</taxon>
    </lineage>
</organism>
<accession>A0ABR7RTJ0</accession>
<name>A0ABR7RTJ0_9PROT</name>
<dbReference type="PROSITE" id="PS51257">
    <property type="entry name" value="PROKAR_LIPOPROTEIN"/>
    <property type="match status" value="1"/>
</dbReference>
<gene>
    <name evidence="3" type="ORF">IBL26_23795</name>
</gene>
<dbReference type="Gene3D" id="3.40.50.720">
    <property type="entry name" value="NAD(P)-binding Rossmann-like Domain"/>
    <property type="match status" value="1"/>
</dbReference>
<dbReference type="PANTHER" id="PTHR43750:SF3">
    <property type="entry name" value="UDP-GLUCOSE 6-DEHYDROGENASE TUAD"/>
    <property type="match status" value="1"/>
</dbReference>
<protein>
    <recommendedName>
        <fullName evidence="1">UDP-glucose 6-dehydrogenase</fullName>
    </recommendedName>
</protein>
<evidence type="ECO:0000259" key="2">
    <source>
        <dbReference type="Pfam" id="PF03721"/>
    </source>
</evidence>
<proteinExistence type="predicted"/>
<dbReference type="Proteomes" id="UP000626026">
    <property type="component" value="Unassembled WGS sequence"/>
</dbReference>